<evidence type="ECO:0000313" key="2">
    <source>
        <dbReference type="EMBL" id="MBO1075001.1"/>
    </source>
</evidence>
<dbReference type="InterPro" id="IPR050483">
    <property type="entry name" value="CoA-transferase_III_domain"/>
</dbReference>
<keyword evidence="1 2" id="KW-0808">Transferase</keyword>
<dbReference type="InterPro" id="IPR003673">
    <property type="entry name" value="CoA-Trfase_fam_III"/>
</dbReference>
<dbReference type="PANTHER" id="PTHR48207">
    <property type="entry name" value="SUCCINATE--HYDROXYMETHYLGLUTARATE COA-TRANSFERASE"/>
    <property type="match status" value="1"/>
</dbReference>
<dbReference type="Proteomes" id="UP001518990">
    <property type="component" value="Unassembled WGS sequence"/>
</dbReference>
<dbReference type="InterPro" id="IPR044855">
    <property type="entry name" value="CoA-Trfase_III_dom3_sf"/>
</dbReference>
<protein>
    <submittedName>
        <fullName evidence="2">CoA transferase</fullName>
    </submittedName>
</protein>
<dbReference type="RefSeq" id="WP_207446921.1">
    <property type="nucleotide sequence ID" value="NZ_CP061091.1"/>
</dbReference>
<evidence type="ECO:0000313" key="3">
    <source>
        <dbReference type="Proteomes" id="UP001518990"/>
    </source>
</evidence>
<proteinExistence type="predicted"/>
<keyword evidence="3" id="KW-1185">Reference proteome</keyword>
<organism evidence="2 3">
    <name type="scientific">Roseomonas marmotae</name>
    <dbReference type="NCBI Taxonomy" id="2768161"/>
    <lineage>
        <taxon>Bacteria</taxon>
        <taxon>Pseudomonadati</taxon>
        <taxon>Pseudomonadota</taxon>
        <taxon>Alphaproteobacteria</taxon>
        <taxon>Acetobacterales</taxon>
        <taxon>Roseomonadaceae</taxon>
        <taxon>Roseomonas</taxon>
    </lineage>
</organism>
<dbReference type="GO" id="GO:0016740">
    <property type="term" value="F:transferase activity"/>
    <property type="evidence" value="ECO:0007669"/>
    <property type="project" value="UniProtKB-KW"/>
</dbReference>
<accession>A0ABS3KC05</accession>
<reference evidence="2 3" key="1">
    <citation type="submission" date="2020-09" db="EMBL/GenBank/DDBJ databases">
        <title>Roseomonas.</title>
        <authorList>
            <person name="Zhu W."/>
        </authorList>
    </citation>
    <scope>NUCLEOTIDE SEQUENCE [LARGE SCALE GENOMIC DNA]</scope>
    <source>
        <strain evidence="2 3">1311</strain>
    </source>
</reference>
<comment type="caution">
    <text evidence="2">The sequence shown here is derived from an EMBL/GenBank/DDBJ whole genome shotgun (WGS) entry which is preliminary data.</text>
</comment>
<evidence type="ECO:0000256" key="1">
    <source>
        <dbReference type="ARBA" id="ARBA00022679"/>
    </source>
</evidence>
<dbReference type="SUPFAM" id="SSF89796">
    <property type="entry name" value="CoA-transferase family III (CaiB/BaiF)"/>
    <property type="match status" value="1"/>
</dbReference>
<dbReference type="PANTHER" id="PTHR48207:SF3">
    <property type="entry name" value="SUCCINATE--HYDROXYMETHYLGLUTARATE COA-TRANSFERASE"/>
    <property type="match status" value="1"/>
</dbReference>
<dbReference type="Gene3D" id="3.30.1540.10">
    <property type="entry name" value="formyl-coa transferase, domain 3"/>
    <property type="match status" value="1"/>
</dbReference>
<dbReference type="InterPro" id="IPR023606">
    <property type="entry name" value="CoA-Trfase_III_dom_1_sf"/>
</dbReference>
<name>A0ABS3KC05_9PROT</name>
<dbReference type="EMBL" id="JACTNF010000009">
    <property type="protein sequence ID" value="MBO1075001.1"/>
    <property type="molecule type" value="Genomic_DNA"/>
</dbReference>
<gene>
    <name evidence="2" type="ORF">IAI60_10315</name>
</gene>
<dbReference type="Pfam" id="PF02515">
    <property type="entry name" value="CoA_transf_3"/>
    <property type="match status" value="1"/>
</dbReference>
<sequence>MTPSSPAESTASRSRDARRPLEGLLVVSLEQAVAAPYCSSRLADAGARVIKIERPEGDFARGYDAAVHGLSSYFVWLNRGKQSLVADIKSPDDAALLHRMLEKADVFIQNLAPGAAARAGFGAEELRRRYPRLITVDVSGYGSGHAYAGMKAYDLLVQAESGLAAITGHPAGPGRVGVSVCDIACGMSAYAAVLEALIARSINGEGRRLEVSLFDGMADWMNVPLLYFEGTGKAPQRVGLAHPSICPYGAFETSDGALVLLSIQNEREWARFCASVLEAPELPRAPGYESNTARVANRAEVDARVARLFATLTRQQAAARLDAAGTAYGFVNEVADLVNHPALRRVEVATPGGLASIVAPPAIHDGAAPVLGPVPGIGEHDALIRAEFAVPQAA</sequence>
<dbReference type="Gene3D" id="3.40.50.10540">
    <property type="entry name" value="Crotonobetainyl-coa:carnitine coa-transferase, domain 1"/>
    <property type="match status" value="1"/>
</dbReference>